<evidence type="ECO:0000313" key="2">
    <source>
        <dbReference type="Proteomes" id="UP000472273"/>
    </source>
</evidence>
<reference evidence="1" key="2">
    <citation type="submission" date="2025-09" db="UniProtKB">
        <authorList>
            <consortium name="Ensembl"/>
        </authorList>
    </citation>
    <scope>IDENTIFICATION</scope>
</reference>
<keyword evidence="2" id="KW-1185">Reference proteome</keyword>
<dbReference type="AlphaFoldDB" id="A0A670YYZ2"/>
<protein>
    <submittedName>
        <fullName evidence="1">Uncharacterized protein</fullName>
    </submittedName>
</protein>
<proteinExistence type="predicted"/>
<organism evidence="1 2">
    <name type="scientific">Pseudonaja textilis</name>
    <name type="common">Eastern brown snake</name>
    <dbReference type="NCBI Taxonomy" id="8673"/>
    <lineage>
        <taxon>Eukaryota</taxon>
        <taxon>Metazoa</taxon>
        <taxon>Chordata</taxon>
        <taxon>Craniata</taxon>
        <taxon>Vertebrata</taxon>
        <taxon>Euteleostomi</taxon>
        <taxon>Lepidosauria</taxon>
        <taxon>Squamata</taxon>
        <taxon>Bifurcata</taxon>
        <taxon>Unidentata</taxon>
        <taxon>Episquamata</taxon>
        <taxon>Toxicofera</taxon>
        <taxon>Serpentes</taxon>
        <taxon>Colubroidea</taxon>
        <taxon>Elapidae</taxon>
        <taxon>Hydrophiinae</taxon>
        <taxon>Pseudonaja</taxon>
    </lineage>
</organism>
<dbReference type="Proteomes" id="UP000472273">
    <property type="component" value="Unplaced"/>
</dbReference>
<reference evidence="1" key="1">
    <citation type="submission" date="2025-08" db="UniProtKB">
        <authorList>
            <consortium name="Ensembl"/>
        </authorList>
    </citation>
    <scope>IDENTIFICATION</scope>
</reference>
<dbReference type="Ensembl" id="ENSPTXT00000017490.1">
    <property type="protein sequence ID" value="ENSPTXP00000016970.1"/>
    <property type="gene ID" value="ENSPTXG00000011709.1"/>
</dbReference>
<evidence type="ECO:0000313" key="1">
    <source>
        <dbReference type="Ensembl" id="ENSPTXP00000016970.1"/>
    </source>
</evidence>
<accession>A0A670YYZ2</accession>
<name>A0A670YYZ2_PSETE</name>
<sequence length="165" mass="17810">MSGELVAGNPGKPAAHLGFWWHFFSCSGLAAGEAAVKPGKWVAGRPGKPPAHLAPLLLLWMPNSESTTSTASSVGATSLGKLSDEQRQLLDSIEINCYNSLAVQEVSFGGFGPRVFLDHSNSYIQGTSYKLSVNAVNMYIVVGIFYHHNRLKIRSLKLFSVSLCE</sequence>